<evidence type="ECO:0000256" key="3">
    <source>
        <dbReference type="ARBA" id="ARBA00022679"/>
    </source>
</evidence>
<feature type="domain" description="Aminotransferase class I/classII large" evidence="4">
    <location>
        <begin position="33"/>
        <end position="375"/>
    </location>
</feature>
<evidence type="ECO:0000256" key="2">
    <source>
        <dbReference type="ARBA" id="ARBA00022576"/>
    </source>
</evidence>
<dbReference type="EC" id="2.6.1.83" evidence="5"/>
<dbReference type="InterPro" id="IPR015422">
    <property type="entry name" value="PyrdxlP-dep_Trfase_small"/>
</dbReference>
<dbReference type="PANTHER" id="PTHR42832">
    <property type="entry name" value="AMINO ACID AMINOTRANSFERASE"/>
    <property type="match status" value="1"/>
</dbReference>
<dbReference type="OrthoDB" id="9813612at2"/>
<dbReference type="Gene3D" id="3.90.1150.10">
    <property type="entry name" value="Aspartate Aminotransferase, domain 1"/>
    <property type="match status" value="1"/>
</dbReference>
<dbReference type="RefSeq" id="WP_058247421.1">
    <property type="nucleotide sequence ID" value="NZ_CYSE01000003.1"/>
</dbReference>
<dbReference type="Proteomes" id="UP000054935">
    <property type="component" value="Unassembled WGS sequence"/>
</dbReference>
<name>A0A0P1G9R0_9RHOB</name>
<evidence type="ECO:0000256" key="1">
    <source>
        <dbReference type="ARBA" id="ARBA00001933"/>
    </source>
</evidence>
<proteinExistence type="predicted"/>
<dbReference type="InterPro" id="IPR015424">
    <property type="entry name" value="PyrdxlP-dep_Trfase"/>
</dbReference>
<dbReference type="GO" id="GO:0010285">
    <property type="term" value="F:L,L-diaminopimelate aminotransferase activity"/>
    <property type="evidence" value="ECO:0007669"/>
    <property type="project" value="UniProtKB-EC"/>
</dbReference>
<dbReference type="GO" id="GO:0030170">
    <property type="term" value="F:pyridoxal phosphate binding"/>
    <property type="evidence" value="ECO:0007669"/>
    <property type="project" value="InterPro"/>
</dbReference>
<keyword evidence="3 5" id="KW-0808">Transferase</keyword>
<keyword evidence="2 5" id="KW-0032">Aminotransferase</keyword>
<evidence type="ECO:0000313" key="5">
    <source>
        <dbReference type="EMBL" id="CUH78311.1"/>
    </source>
</evidence>
<gene>
    <name evidence="5" type="primary">dapL</name>
    <name evidence="5" type="ORF">TRN7648_01912</name>
</gene>
<evidence type="ECO:0000313" key="6">
    <source>
        <dbReference type="Proteomes" id="UP000054935"/>
    </source>
</evidence>
<accession>A0A0P1G9R0</accession>
<dbReference type="CDD" id="cd00609">
    <property type="entry name" value="AAT_like"/>
    <property type="match status" value="1"/>
</dbReference>
<dbReference type="Pfam" id="PF00155">
    <property type="entry name" value="Aminotran_1_2"/>
    <property type="match status" value="1"/>
</dbReference>
<sequence>MFPERFSNLPAYAFPRLRALLDVHAPGGPVRHMSIGEPKHAFPQWITDIITETAADFGRYPPNEGTPELRAAIAGWLDRRYGVTVDPDTQVMALNGTREGLYNAGMALAAEQKNGQKPVFLMPNPFYQVYMISAISTVSEPVFVPATKDSGHLPDFTALDAATLDRATLCYICSPANPQGVMASADYWQELISLAEKHDFQIMADECYCELYRYEAPAGALEIARKMGAHPERVLTFHSLSKRSNLPGLRSGFVAGGPESIARMKQLRAYAGAPIPLPLQHASEKLWDDEAHVAENRALYAEKYDMADRIFGNVPGYEPPQAGMFLWLPVEDGEAATLRLWQETGVRVLPGEYLSKDVPGTPNPGKGYFRVAIVAPAEETEAGLTLIRDCLFE</sequence>
<dbReference type="SUPFAM" id="SSF53383">
    <property type="entry name" value="PLP-dependent transferases"/>
    <property type="match status" value="1"/>
</dbReference>
<dbReference type="InterPro" id="IPR004839">
    <property type="entry name" value="Aminotransferase_I/II_large"/>
</dbReference>
<dbReference type="InterPro" id="IPR015421">
    <property type="entry name" value="PyrdxlP-dep_Trfase_major"/>
</dbReference>
<keyword evidence="6" id="KW-1185">Reference proteome</keyword>
<dbReference type="PANTHER" id="PTHR42832:SF3">
    <property type="entry name" value="L-GLUTAMINE--4-(METHYLSULFANYL)-2-OXOBUTANOATE AMINOTRANSFERASE"/>
    <property type="match status" value="1"/>
</dbReference>
<organism evidence="5 6">
    <name type="scientific">Tropicibacter naphthalenivorans</name>
    <dbReference type="NCBI Taxonomy" id="441103"/>
    <lineage>
        <taxon>Bacteria</taxon>
        <taxon>Pseudomonadati</taxon>
        <taxon>Pseudomonadota</taxon>
        <taxon>Alphaproteobacteria</taxon>
        <taxon>Rhodobacterales</taxon>
        <taxon>Roseobacteraceae</taxon>
        <taxon>Tropicibacter</taxon>
    </lineage>
</organism>
<dbReference type="EMBL" id="CYSE01000003">
    <property type="protein sequence ID" value="CUH78311.1"/>
    <property type="molecule type" value="Genomic_DNA"/>
</dbReference>
<dbReference type="STRING" id="441103.TRN7648_01912"/>
<dbReference type="AlphaFoldDB" id="A0A0P1G9R0"/>
<protein>
    <submittedName>
        <fullName evidence="5">LL-diaminopimelate aminotransferase</fullName>
        <ecNumber evidence="5">2.6.1.83</ecNumber>
    </submittedName>
</protein>
<reference evidence="5 6" key="1">
    <citation type="submission" date="2015-09" db="EMBL/GenBank/DDBJ databases">
        <authorList>
            <consortium name="Swine Surveillance"/>
        </authorList>
    </citation>
    <scope>NUCLEOTIDE SEQUENCE [LARGE SCALE GENOMIC DNA]</scope>
    <source>
        <strain evidence="5 6">CECT 7648</strain>
    </source>
</reference>
<dbReference type="Gene3D" id="3.40.640.10">
    <property type="entry name" value="Type I PLP-dependent aspartate aminotransferase-like (Major domain)"/>
    <property type="match status" value="1"/>
</dbReference>
<comment type="cofactor">
    <cofactor evidence="1">
        <name>pyridoxal 5'-phosphate</name>
        <dbReference type="ChEBI" id="CHEBI:597326"/>
    </cofactor>
</comment>
<evidence type="ECO:0000259" key="4">
    <source>
        <dbReference type="Pfam" id="PF00155"/>
    </source>
</evidence>
<dbReference type="InterPro" id="IPR050881">
    <property type="entry name" value="LL-DAP_aminotransferase"/>
</dbReference>